<sequence length="587" mass="68692">MEDAETRRFYGSRVLSSVGAVLGSPSPLCRSLERGREENSPGHLCDPSRCILYRQEGKQRERTEGWCGDTYALFFNKQKMDENKDMDSKESGEYEDDFEKDLEWLINEKEKSGASIIEVACGNEENINQELKDNETEVEHTKQHSDPDKSSKDELSPRRNDFISVPSIQPLDPISDSDSENSFQESKVESQRDLEEEEDEEVRRYIMEKIIQANKILQNQEPVNDKRERKLKFKDKLVDLEVPPLEDTDTHKNYFENESSMSGKLSQLCISNEFGQENVLLSLTDGNCEENKDRKILVEKDGKFELLNLQDIESQGFLPPINANSTENEPHQLSPRSSNSNVNGAKKEEPIAKIHAIAYSSTEEPLAYIPQPPPNPKTRPSSAVNSDRSKGNGKANHRTQSANISPVTSTYCLSPRQKELQKRLEQKREKLKREEEQRKIEEEKEKKKENDIIFKAWLQKKREQVLEMRRIQRAKQIEDMNSRQENRDPQQAFRLWLKKKHEEQLKERKTEELRKQEECLFFLKGTEGRERAFKQWLRRKRIEKLAEQQAARERTRQLRLEAKHSKQLRSHLYMSEGTSFRFTDHYN</sequence>
<comment type="function">
    <text evidence="1">Microtubule-binding protein that localizes to the microtubular manchette of elongating spermatids.</text>
</comment>
<keyword evidence="10" id="KW-0969">Cilium</keyword>
<evidence type="ECO:0000256" key="9">
    <source>
        <dbReference type="ARBA" id="ARBA00023054"/>
    </source>
</evidence>
<evidence type="ECO:0000313" key="16">
    <source>
        <dbReference type="RefSeq" id="XP_027469678.1"/>
    </source>
</evidence>
<evidence type="ECO:0000256" key="10">
    <source>
        <dbReference type="ARBA" id="ARBA00023069"/>
    </source>
</evidence>
<feature type="region of interest" description="Disordered" evidence="14">
    <location>
        <begin position="316"/>
        <end position="445"/>
    </location>
</feature>
<dbReference type="KEGG" id="zca:113933592"/>
<feature type="compositionally biased region" description="Basic and acidic residues" evidence="14">
    <location>
        <begin position="416"/>
        <end position="445"/>
    </location>
</feature>
<name>A0A6J2EVS1_ZALCA</name>
<evidence type="ECO:0000256" key="5">
    <source>
        <dbReference type="ARBA" id="ARBA00022306"/>
    </source>
</evidence>
<evidence type="ECO:0000313" key="15">
    <source>
        <dbReference type="Proteomes" id="UP000515165"/>
    </source>
</evidence>
<dbReference type="CTD" id="57821"/>
<feature type="compositionally biased region" description="Basic and acidic residues" evidence="14">
    <location>
        <begin position="132"/>
        <end position="161"/>
    </location>
</feature>
<keyword evidence="9" id="KW-0175">Coiled coil</keyword>
<comment type="subcellular location">
    <subcellularLocation>
        <location evidence="2">Cell projection</location>
        <location evidence="2">Cilium</location>
        <location evidence="2">Flagellum</location>
    </subcellularLocation>
    <subcellularLocation>
        <location evidence="3">Cytoplasm</location>
        <location evidence="3">Cytoskeleton</location>
    </subcellularLocation>
</comment>
<dbReference type="InterPro" id="IPR026687">
    <property type="entry name" value="CCDC181"/>
</dbReference>
<dbReference type="PANTHER" id="PTHR14320">
    <property type="entry name" value="COILED-COIL DOMAIN-CONTAINING PROTEIN 181"/>
    <property type="match status" value="1"/>
</dbReference>
<evidence type="ECO:0000256" key="4">
    <source>
        <dbReference type="ARBA" id="ARBA00005737"/>
    </source>
</evidence>
<evidence type="ECO:0000256" key="1">
    <source>
        <dbReference type="ARBA" id="ARBA00002213"/>
    </source>
</evidence>
<evidence type="ECO:0000256" key="13">
    <source>
        <dbReference type="ARBA" id="ARBA00047162"/>
    </source>
</evidence>
<dbReference type="GO" id="GO:0008017">
    <property type="term" value="F:microtubule binding"/>
    <property type="evidence" value="ECO:0007669"/>
    <property type="project" value="InterPro"/>
</dbReference>
<evidence type="ECO:0000256" key="12">
    <source>
        <dbReference type="ARBA" id="ARBA00023273"/>
    </source>
</evidence>
<evidence type="ECO:0000256" key="14">
    <source>
        <dbReference type="SAM" id="MobiDB-lite"/>
    </source>
</evidence>
<evidence type="ECO:0000256" key="11">
    <source>
        <dbReference type="ARBA" id="ARBA00023212"/>
    </source>
</evidence>
<dbReference type="GO" id="GO:0031514">
    <property type="term" value="C:motile cilium"/>
    <property type="evidence" value="ECO:0007669"/>
    <property type="project" value="UniProtKB-SubCell"/>
</dbReference>
<reference evidence="16" key="1">
    <citation type="submission" date="2025-08" db="UniProtKB">
        <authorList>
            <consortium name="RefSeq"/>
        </authorList>
    </citation>
    <scope>IDENTIFICATION</scope>
    <source>
        <tissue evidence="16">Blood</tissue>
    </source>
</reference>
<dbReference type="GeneID" id="113933592"/>
<dbReference type="Proteomes" id="UP000515165">
    <property type="component" value="Chromosome 10"/>
</dbReference>
<feature type="compositionally biased region" description="Polar residues" evidence="14">
    <location>
        <begin position="398"/>
        <end position="412"/>
    </location>
</feature>
<feature type="compositionally biased region" description="Polar residues" evidence="14">
    <location>
        <begin position="334"/>
        <end position="343"/>
    </location>
</feature>
<evidence type="ECO:0000256" key="8">
    <source>
        <dbReference type="ARBA" id="ARBA00022846"/>
    </source>
</evidence>
<comment type="subunit">
    <text evidence="13">Homodimer. Interacts with HOOK1. Interacts with HOOK2. Interacts with HOOK3.</text>
</comment>
<accession>A0A6J2EVS1</accession>
<evidence type="ECO:0000256" key="3">
    <source>
        <dbReference type="ARBA" id="ARBA00004245"/>
    </source>
</evidence>
<comment type="similarity">
    <text evidence="4">Belongs to the CCDC181 family.</text>
</comment>
<dbReference type="GO" id="GO:0005874">
    <property type="term" value="C:microtubule"/>
    <property type="evidence" value="ECO:0007669"/>
    <property type="project" value="UniProtKB-KW"/>
</dbReference>
<proteinExistence type="inferred from homology"/>
<keyword evidence="15" id="KW-1185">Reference proteome</keyword>
<evidence type="ECO:0000256" key="2">
    <source>
        <dbReference type="ARBA" id="ARBA00004230"/>
    </source>
</evidence>
<dbReference type="RefSeq" id="XP_027469678.1">
    <property type="nucleotide sequence ID" value="XM_027613877.2"/>
</dbReference>
<keyword evidence="8" id="KW-0282">Flagellum</keyword>
<gene>
    <name evidence="16" type="primary">CCDC181</name>
</gene>
<dbReference type="AlphaFoldDB" id="A0A6J2EVS1"/>
<keyword evidence="12" id="KW-0966">Cell projection</keyword>
<organism evidence="15 16">
    <name type="scientific">Zalophus californianus</name>
    <name type="common">California sealion</name>
    <dbReference type="NCBI Taxonomy" id="9704"/>
    <lineage>
        <taxon>Eukaryota</taxon>
        <taxon>Metazoa</taxon>
        <taxon>Chordata</taxon>
        <taxon>Craniata</taxon>
        <taxon>Vertebrata</taxon>
        <taxon>Euteleostomi</taxon>
        <taxon>Mammalia</taxon>
        <taxon>Eutheria</taxon>
        <taxon>Laurasiatheria</taxon>
        <taxon>Carnivora</taxon>
        <taxon>Caniformia</taxon>
        <taxon>Pinnipedia</taxon>
        <taxon>Otariidae</taxon>
        <taxon>Zalophus</taxon>
    </lineage>
</organism>
<dbReference type="PANTHER" id="PTHR14320:SF2">
    <property type="entry name" value="COILED-COIL DOMAIN-CONTAINING PROTEIN 181"/>
    <property type="match status" value="1"/>
</dbReference>
<evidence type="ECO:0000256" key="7">
    <source>
        <dbReference type="ARBA" id="ARBA00022701"/>
    </source>
</evidence>
<protein>
    <recommendedName>
        <fullName evidence="5">Coiled-coil domain-containing protein 181</fullName>
    </recommendedName>
</protein>
<dbReference type="OrthoDB" id="6288248at2759"/>
<keyword evidence="11" id="KW-0206">Cytoskeleton</keyword>
<evidence type="ECO:0000256" key="6">
    <source>
        <dbReference type="ARBA" id="ARBA00022490"/>
    </source>
</evidence>
<feature type="region of interest" description="Disordered" evidence="14">
    <location>
        <begin position="132"/>
        <end position="200"/>
    </location>
</feature>
<keyword evidence="7" id="KW-0493">Microtubule</keyword>
<keyword evidence="6" id="KW-0963">Cytoplasm</keyword>